<dbReference type="RefSeq" id="XP_007911593.1">
    <property type="nucleotide sequence ID" value="XM_007913402.1"/>
</dbReference>
<organism evidence="2 3">
    <name type="scientific">Phaeoacremonium minimum (strain UCR-PA7)</name>
    <name type="common">Esca disease fungus</name>
    <name type="synonym">Togninia minima</name>
    <dbReference type="NCBI Taxonomy" id="1286976"/>
    <lineage>
        <taxon>Eukaryota</taxon>
        <taxon>Fungi</taxon>
        <taxon>Dikarya</taxon>
        <taxon>Ascomycota</taxon>
        <taxon>Pezizomycotina</taxon>
        <taxon>Sordariomycetes</taxon>
        <taxon>Sordariomycetidae</taxon>
        <taxon>Togniniales</taxon>
        <taxon>Togniniaceae</taxon>
        <taxon>Phaeoacremonium</taxon>
    </lineage>
</organism>
<feature type="compositionally biased region" description="Acidic residues" evidence="1">
    <location>
        <begin position="109"/>
        <end position="120"/>
    </location>
</feature>
<reference evidence="3" key="1">
    <citation type="journal article" date="2013" name="Genome Announc.">
        <title>Draft genome sequence of the ascomycete Phaeoacremonium aleophilum strain UCR-PA7, a causal agent of the esca disease complex in grapevines.</title>
        <authorList>
            <person name="Blanco-Ulate B."/>
            <person name="Rolshausen P."/>
            <person name="Cantu D."/>
        </authorList>
    </citation>
    <scope>NUCLEOTIDE SEQUENCE [LARGE SCALE GENOMIC DNA]</scope>
    <source>
        <strain evidence="3">UCR-PA7</strain>
    </source>
</reference>
<dbReference type="KEGG" id="tmn:UCRPA7_810"/>
<evidence type="ECO:0000313" key="3">
    <source>
        <dbReference type="Proteomes" id="UP000014074"/>
    </source>
</evidence>
<feature type="compositionally biased region" description="Low complexity" evidence="1">
    <location>
        <begin position="46"/>
        <end position="55"/>
    </location>
</feature>
<feature type="region of interest" description="Disordered" evidence="1">
    <location>
        <begin position="43"/>
        <end position="143"/>
    </location>
</feature>
<dbReference type="HOGENOM" id="CLU_087072_0_0_1"/>
<feature type="compositionally biased region" description="Polar residues" evidence="1">
    <location>
        <begin position="96"/>
        <end position="107"/>
    </location>
</feature>
<protein>
    <submittedName>
        <fullName evidence="2">Uncharacterized protein</fullName>
    </submittedName>
</protein>
<dbReference type="Proteomes" id="UP000014074">
    <property type="component" value="Unassembled WGS sequence"/>
</dbReference>
<dbReference type="eggNOG" id="ENOG502TED9">
    <property type="taxonomic scope" value="Eukaryota"/>
</dbReference>
<gene>
    <name evidence="2" type="ORF">UCRPA7_810</name>
</gene>
<dbReference type="OrthoDB" id="5419162at2759"/>
<evidence type="ECO:0000256" key="1">
    <source>
        <dbReference type="SAM" id="MobiDB-lite"/>
    </source>
</evidence>
<dbReference type="GeneID" id="19328920"/>
<proteinExistence type="predicted"/>
<dbReference type="AlphaFoldDB" id="R8BW28"/>
<dbReference type="EMBL" id="KB932817">
    <property type="protein sequence ID" value="EOO03547.1"/>
    <property type="molecule type" value="Genomic_DNA"/>
</dbReference>
<keyword evidence="3" id="KW-1185">Reference proteome</keyword>
<accession>R8BW28</accession>
<name>R8BW28_PHAM7</name>
<evidence type="ECO:0000313" key="2">
    <source>
        <dbReference type="EMBL" id="EOO03547.1"/>
    </source>
</evidence>
<sequence length="243" mass="25784">MAEILLDEDEDFDSSAMAAAMGFSSFGGPASKKRKFNPRADAAFVASSSPSSSAPAPAPSGANTTALGERPPRAPPSALLPMHASSAGLPARPSRDVSSPARQQNSDEIALDDDDDDAADPEPQYIDTSRPARRLSSVEREAREVQEQIDAIVTAKVDETMAQAQGGAGLPVLPPPGMAVAPGVGFGQRHHHGGQHAERGAPGHIWWEDYHDPSFNQNPWEWLEKTRGLAPRGTWIPRVAKSG</sequence>